<protein>
    <submittedName>
        <fullName evidence="4">C-type lectin domain-containing protein</fullName>
    </submittedName>
</protein>
<evidence type="ECO:0000313" key="4">
    <source>
        <dbReference type="EMBL" id="CBA11609.2"/>
    </source>
</evidence>
<proteinExistence type="predicted"/>
<dbReference type="AlphaFoldDB" id="C7FZU9"/>
<dbReference type="Gene3D" id="3.10.100.10">
    <property type="entry name" value="Mannose-Binding Protein A, subunit A"/>
    <property type="match status" value="2"/>
</dbReference>
<keyword evidence="2" id="KW-1133">Transmembrane helix</keyword>
<organism evidence="4 5">
    <name type="scientific">Caenorhabditis elegans</name>
    <dbReference type="NCBI Taxonomy" id="6239"/>
    <lineage>
        <taxon>Eukaryota</taxon>
        <taxon>Metazoa</taxon>
        <taxon>Ecdysozoa</taxon>
        <taxon>Nematoda</taxon>
        <taxon>Chromadorea</taxon>
        <taxon>Rhabditida</taxon>
        <taxon>Rhabditina</taxon>
        <taxon>Rhabditomorpha</taxon>
        <taxon>Rhabditoidea</taxon>
        <taxon>Rhabditidae</taxon>
        <taxon>Peloderinae</taxon>
        <taxon>Caenorhabditis</taxon>
    </lineage>
</organism>
<dbReference type="SMART" id="SM00034">
    <property type="entry name" value="CLECT"/>
    <property type="match status" value="2"/>
</dbReference>
<dbReference type="EMBL" id="BX284605">
    <property type="protein sequence ID" value="CBA11609.2"/>
    <property type="molecule type" value="Genomic_DNA"/>
</dbReference>
<keyword evidence="2" id="KW-0812">Transmembrane</keyword>
<dbReference type="RefSeq" id="NP_001256729.2">
    <property type="nucleotide sequence ID" value="NM_001269800.2"/>
</dbReference>
<dbReference type="InterPro" id="IPR001304">
    <property type="entry name" value="C-type_lectin-like"/>
</dbReference>
<dbReference type="ExpressionAtlas" id="C7FZU9">
    <property type="expression patterns" value="baseline and differential"/>
</dbReference>
<dbReference type="InterPro" id="IPR050976">
    <property type="entry name" value="Snaclec"/>
</dbReference>
<dbReference type="Bgee" id="WBGene00009856">
    <property type="expression patterns" value="Expressed in adult organism and 1 other cell type or tissue"/>
</dbReference>
<dbReference type="FunCoup" id="C7FZU9">
    <property type="interactions" value="10"/>
</dbReference>
<dbReference type="CDD" id="cd00037">
    <property type="entry name" value="CLECT"/>
    <property type="match status" value="2"/>
</dbReference>
<keyword evidence="5" id="KW-1185">Reference proteome</keyword>
<dbReference type="AGR" id="WB:WBGene00009856"/>
<dbReference type="OrthoDB" id="5877743at2759"/>
<evidence type="ECO:0000313" key="5">
    <source>
        <dbReference type="Proteomes" id="UP000001940"/>
    </source>
</evidence>
<keyword evidence="2" id="KW-0472">Membrane</keyword>
<sequence>MFNKFLKRFTAHFSISTICVICITLFTGVTPHLNELIFLSILPIPPVIKMMLGKLNRFLQLHWMVILLGIIFEILFTIGVVRLTYFLTKQASVESNKITSSAIQTSTVSTFSGISTKSHTSPTPRLLSTSSTLASGNRTCTDGFTHINNKCWKLVTGPKSRADADKTCYDLGGSTLFSIRNDQENQALMEFVKDQKVENLWAGLICDRHGPAWCTWDLQSGTTAVYNNFADGWPSNEDKICNYFMTNGTQAGKWASASCTETMSFVCELPATIYDNTCEYNYDNYCYTPYFELKLSSEAQTFCASSGSNLVSIHSANENRFVYNIIPPGTETSIGGVAYSDDSLLWYDGTPPLFTNMIQLENGNCLFLYNDYVHWFGNNCLTTKCHFVCKRRISEK</sequence>
<dbReference type="PROSITE" id="PS50041">
    <property type="entry name" value="C_TYPE_LECTIN_2"/>
    <property type="match status" value="2"/>
</dbReference>
<evidence type="ECO:0000256" key="1">
    <source>
        <dbReference type="ARBA" id="ARBA00023157"/>
    </source>
</evidence>
<feature type="domain" description="C-type lectin" evidence="3">
    <location>
        <begin position="282"/>
        <end position="380"/>
    </location>
</feature>
<dbReference type="PaxDb" id="6239-F49A5.4b"/>
<reference evidence="4 5" key="1">
    <citation type="journal article" date="1998" name="Science">
        <title>Genome sequence of the nematode C. elegans: a platform for investigating biology.</title>
        <authorList>
            <consortium name="The C. elegans sequencing consortium"/>
            <person name="Sulson J.E."/>
            <person name="Waterston R."/>
        </authorList>
    </citation>
    <scope>NUCLEOTIDE SEQUENCE [LARGE SCALE GENOMIC DNA]</scope>
    <source>
        <strain evidence="4 5">Bristol N2</strain>
    </source>
</reference>
<name>C7FZU9_CAEEL</name>
<evidence type="ECO:0000259" key="3">
    <source>
        <dbReference type="PROSITE" id="PS50041"/>
    </source>
</evidence>
<dbReference type="SMR" id="C7FZU9"/>
<dbReference type="PANTHER" id="PTHR22991:SF43">
    <property type="entry name" value="C-TYPE LECTIN-RELATED"/>
    <property type="match status" value="1"/>
</dbReference>
<dbReference type="CTD" id="186004"/>
<feature type="transmembrane region" description="Helical" evidence="2">
    <location>
        <begin position="64"/>
        <end position="87"/>
    </location>
</feature>
<dbReference type="GeneID" id="186004"/>
<gene>
    <name evidence="4 6" type="primary">clec-24</name>
    <name evidence="4" type="ORF">CELE_F49A5.4</name>
    <name evidence="6" type="ORF">F49A5.4</name>
</gene>
<evidence type="ECO:0000313" key="6">
    <source>
        <dbReference type="WormBase" id="F49A5.4b"/>
    </source>
</evidence>
<dbReference type="Proteomes" id="UP000001940">
    <property type="component" value="Chromosome V"/>
</dbReference>
<keyword evidence="1" id="KW-1015">Disulfide bond</keyword>
<dbReference type="InParanoid" id="C7FZU9"/>
<dbReference type="Pfam" id="PF00059">
    <property type="entry name" value="Lectin_C"/>
    <property type="match status" value="2"/>
</dbReference>
<dbReference type="PANTHER" id="PTHR22991">
    <property type="entry name" value="PROTEIN CBG13490"/>
    <property type="match status" value="1"/>
</dbReference>
<dbReference type="SUPFAM" id="SSF56436">
    <property type="entry name" value="C-type lectin-like"/>
    <property type="match status" value="2"/>
</dbReference>
<feature type="transmembrane region" description="Helical" evidence="2">
    <location>
        <begin position="12"/>
        <end position="30"/>
    </location>
</feature>
<dbReference type="InterPro" id="IPR016187">
    <property type="entry name" value="CTDL_fold"/>
</dbReference>
<dbReference type="KEGG" id="cel:CELE_F49A5.4"/>
<dbReference type="InterPro" id="IPR016186">
    <property type="entry name" value="C-type_lectin-like/link_sf"/>
</dbReference>
<evidence type="ECO:0000256" key="2">
    <source>
        <dbReference type="SAM" id="Phobius"/>
    </source>
</evidence>
<dbReference type="eggNOG" id="KOG4297">
    <property type="taxonomic scope" value="Eukaryota"/>
</dbReference>
<dbReference type="WormBase" id="F49A5.4b">
    <property type="protein sequence ID" value="CE48369"/>
    <property type="gene ID" value="WBGene00009856"/>
    <property type="gene designation" value="clec-24"/>
</dbReference>
<accession>C7FZU9</accession>
<feature type="domain" description="C-type lectin" evidence="3">
    <location>
        <begin position="147"/>
        <end position="268"/>
    </location>
</feature>